<dbReference type="FunFam" id="2.60.40.60:FF:000351">
    <property type="entry name" value="Cadherin 74A, isoform A"/>
    <property type="match status" value="1"/>
</dbReference>
<dbReference type="FunFam" id="2.60.40.60:FF:000039">
    <property type="entry name" value="FAT atypical cadherin 3"/>
    <property type="match status" value="1"/>
</dbReference>
<dbReference type="PROSITE" id="PS00232">
    <property type="entry name" value="CADHERIN_1"/>
    <property type="match status" value="4"/>
</dbReference>
<dbReference type="GO" id="GO:0048731">
    <property type="term" value="P:system development"/>
    <property type="evidence" value="ECO:0007669"/>
    <property type="project" value="UniProtKB-ARBA"/>
</dbReference>
<dbReference type="GO" id="GO:0005509">
    <property type="term" value="F:calcium ion binding"/>
    <property type="evidence" value="ECO:0007669"/>
    <property type="project" value="UniProtKB-UniRule"/>
</dbReference>
<keyword evidence="4 15" id="KW-0812">Transmembrane</keyword>
<feature type="domain" description="Cadherin" evidence="16">
    <location>
        <begin position="340"/>
        <end position="457"/>
    </location>
</feature>
<feature type="transmembrane region" description="Helical" evidence="15">
    <location>
        <begin position="1721"/>
        <end position="1744"/>
    </location>
</feature>
<dbReference type="InterPro" id="IPR002126">
    <property type="entry name" value="Cadherin-like_dom"/>
</dbReference>
<dbReference type="PANTHER" id="PTHR24028">
    <property type="entry name" value="CADHERIN-87A"/>
    <property type="match status" value="1"/>
</dbReference>
<evidence type="ECO:0000256" key="13">
    <source>
        <dbReference type="ARBA" id="ARBA00059331"/>
    </source>
</evidence>
<gene>
    <name evidence="17" type="ORF">HERILL_LOCUS5240</name>
</gene>
<feature type="domain" description="Cadherin" evidence="16">
    <location>
        <begin position="1258"/>
        <end position="1365"/>
    </location>
</feature>
<evidence type="ECO:0000256" key="9">
    <source>
        <dbReference type="ARBA" id="ARBA00022989"/>
    </source>
</evidence>
<feature type="domain" description="Cadherin" evidence="16">
    <location>
        <begin position="684"/>
        <end position="789"/>
    </location>
</feature>
<name>A0A7R8UJU6_HERIL</name>
<comment type="function">
    <text evidence="13">Cadherins are calcium-dependent cell adhesion proteins. They preferentially interact with themselves in a homophilic manner in connecting cells.</text>
</comment>
<evidence type="ECO:0000256" key="6">
    <source>
        <dbReference type="ARBA" id="ARBA00022737"/>
    </source>
</evidence>
<keyword evidence="11" id="KW-1015">Disulfide bond</keyword>
<organism evidence="17 18">
    <name type="scientific">Hermetia illucens</name>
    <name type="common">Black soldier fly</name>
    <dbReference type="NCBI Taxonomy" id="343691"/>
    <lineage>
        <taxon>Eukaryota</taxon>
        <taxon>Metazoa</taxon>
        <taxon>Ecdysozoa</taxon>
        <taxon>Arthropoda</taxon>
        <taxon>Hexapoda</taxon>
        <taxon>Insecta</taxon>
        <taxon>Pterygota</taxon>
        <taxon>Neoptera</taxon>
        <taxon>Endopterygota</taxon>
        <taxon>Diptera</taxon>
        <taxon>Brachycera</taxon>
        <taxon>Stratiomyomorpha</taxon>
        <taxon>Stratiomyidae</taxon>
        <taxon>Hermetiinae</taxon>
        <taxon>Hermetia</taxon>
    </lineage>
</organism>
<dbReference type="GO" id="GO:0007163">
    <property type="term" value="P:establishment or maintenance of cell polarity"/>
    <property type="evidence" value="ECO:0007669"/>
    <property type="project" value="UniProtKB-ARBA"/>
</dbReference>
<accession>A0A7R8UJU6</accession>
<evidence type="ECO:0000313" key="17">
    <source>
        <dbReference type="EMBL" id="CAD7082187.1"/>
    </source>
</evidence>
<evidence type="ECO:0000256" key="10">
    <source>
        <dbReference type="ARBA" id="ARBA00023136"/>
    </source>
</evidence>
<feature type="domain" description="Cadherin" evidence="16">
    <location>
        <begin position="4"/>
        <end position="98"/>
    </location>
</feature>
<dbReference type="GO" id="GO:0005886">
    <property type="term" value="C:plasma membrane"/>
    <property type="evidence" value="ECO:0007669"/>
    <property type="project" value="UniProtKB-SubCell"/>
</dbReference>
<feature type="domain" description="Cadherin" evidence="16">
    <location>
        <begin position="458"/>
        <end position="559"/>
    </location>
</feature>
<keyword evidence="8" id="KW-0130">Cell adhesion</keyword>
<dbReference type="GO" id="GO:0048513">
    <property type="term" value="P:animal organ development"/>
    <property type="evidence" value="ECO:0007669"/>
    <property type="project" value="UniProtKB-ARBA"/>
</dbReference>
<keyword evidence="2" id="KW-1003">Cell membrane</keyword>
<proteinExistence type="predicted"/>
<feature type="domain" description="Cadherin" evidence="16">
    <location>
        <begin position="1370"/>
        <end position="1488"/>
    </location>
</feature>
<dbReference type="FunFam" id="2.60.40.60:FF:000168">
    <property type="entry name" value="Cadherin-related family member 2"/>
    <property type="match status" value="1"/>
</dbReference>
<evidence type="ECO:0000313" key="18">
    <source>
        <dbReference type="Proteomes" id="UP000594454"/>
    </source>
</evidence>
<evidence type="ECO:0000256" key="12">
    <source>
        <dbReference type="ARBA" id="ARBA00023180"/>
    </source>
</evidence>
<keyword evidence="9 15" id="KW-1133">Transmembrane helix</keyword>
<keyword evidence="12" id="KW-0325">Glycoprotein</keyword>
<keyword evidence="7 14" id="KW-0106">Calcium</keyword>
<evidence type="ECO:0000256" key="7">
    <source>
        <dbReference type="ARBA" id="ARBA00022837"/>
    </source>
</evidence>
<dbReference type="SUPFAM" id="SSF49313">
    <property type="entry name" value="Cadherin-like"/>
    <property type="match status" value="14"/>
</dbReference>
<feature type="domain" description="Cadherin" evidence="16">
    <location>
        <begin position="560"/>
        <end position="670"/>
    </location>
</feature>
<evidence type="ECO:0000256" key="5">
    <source>
        <dbReference type="ARBA" id="ARBA00022729"/>
    </source>
</evidence>
<dbReference type="InterPro" id="IPR020894">
    <property type="entry name" value="Cadherin_CS"/>
</dbReference>
<evidence type="ECO:0000256" key="2">
    <source>
        <dbReference type="ARBA" id="ARBA00022475"/>
    </source>
</evidence>
<feature type="domain" description="Cadherin" evidence="16">
    <location>
        <begin position="920"/>
        <end position="1024"/>
    </location>
</feature>
<feature type="domain" description="Cadherin" evidence="16">
    <location>
        <begin position="1025"/>
        <end position="1141"/>
    </location>
</feature>
<dbReference type="PANTHER" id="PTHR24028:SF263">
    <property type="entry name" value="CADHERIN-RELATED FAMILY MEMBER 1"/>
    <property type="match status" value="1"/>
</dbReference>
<feature type="domain" description="Cadherin" evidence="16">
    <location>
        <begin position="99"/>
        <end position="219"/>
    </location>
</feature>
<keyword evidence="3" id="KW-0245">EGF-like domain</keyword>
<dbReference type="InParanoid" id="A0A7R8UJU6"/>
<dbReference type="FunFam" id="2.60.40.60:FF:000308">
    <property type="entry name" value="Cadherin 74A, isoform A"/>
    <property type="match status" value="1"/>
</dbReference>
<dbReference type="GO" id="GO:0001736">
    <property type="term" value="P:establishment of planar polarity"/>
    <property type="evidence" value="ECO:0007669"/>
    <property type="project" value="UniProtKB-ARBA"/>
</dbReference>
<dbReference type="GO" id="GO:0030154">
    <property type="term" value="P:cell differentiation"/>
    <property type="evidence" value="ECO:0007669"/>
    <property type="project" value="UniProtKB-ARBA"/>
</dbReference>
<comment type="subcellular location">
    <subcellularLocation>
        <location evidence="1">Cell membrane</location>
        <topology evidence="1">Single-pass type I membrane protein</topology>
    </subcellularLocation>
</comment>
<dbReference type="SMART" id="SM00112">
    <property type="entry name" value="CA"/>
    <property type="match status" value="13"/>
</dbReference>
<dbReference type="PRINTS" id="PR00205">
    <property type="entry name" value="CADHERIN"/>
</dbReference>
<keyword evidence="5" id="KW-0732">Signal</keyword>
<reference evidence="17 18" key="1">
    <citation type="submission" date="2020-11" db="EMBL/GenBank/DDBJ databases">
        <authorList>
            <person name="Wallbank WR R."/>
            <person name="Pardo Diaz C."/>
            <person name="Kozak K."/>
            <person name="Martin S."/>
            <person name="Jiggins C."/>
            <person name="Moest M."/>
            <person name="Warren A I."/>
            <person name="Generalovic N T."/>
            <person name="Byers J.R.P. K."/>
            <person name="Montejo-Kovacevich G."/>
            <person name="Yen C E."/>
        </authorList>
    </citation>
    <scope>NUCLEOTIDE SEQUENCE [LARGE SCALE GENOMIC DNA]</scope>
</reference>
<dbReference type="PROSITE" id="PS50268">
    <property type="entry name" value="CADHERIN_2"/>
    <property type="match status" value="13"/>
</dbReference>
<dbReference type="InterPro" id="IPR015919">
    <property type="entry name" value="Cadherin-like_sf"/>
</dbReference>
<feature type="domain" description="Cadherin" evidence="16">
    <location>
        <begin position="790"/>
        <end position="912"/>
    </location>
</feature>
<evidence type="ECO:0000259" key="16">
    <source>
        <dbReference type="PROSITE" id="PS50268"/>
    </source>
</evidence>
<evidence type="ECO:0000256" key="3">
    <source>
        <dbReference type="ARBA" id="ARBA00022536"/>
    </source>
</evidence>
<keyword evidence="18" id="KW-1185">Reference proteome</keyword>
<dbReference type="EMBL" id="LR899010">
    <property type="protein sequence ID" value="CAD7082187.1"/>
    <property type="molecule type" value="Genomic_DNA"/>
</dbReference>
<dbReference type="CDD" id="cd11304">
    <property type="entry name" value="Cadherin_repeat"/>
    <property type="match status" value="14"/>
</dbReference>
<dbReference type="Pfam" id="PF00028">
    <property type="entry name" value="Cadherin"/>
    <property type="match status" value="11"/>
</dbReference>
<dbReference type="FunCoup" id="A0A7R8UJU6">
    <property type="interactions" value="3"/>
</dbReference>
<sequence>MARFSLSENTTVGSVVYQLRGSDPEGDKLHYSISGPVFSVNRDTGVVRLRQELDRETQDSVEVIISITDEGVLGTEPNTVSIRRVIPIRDYNDNAPTFVGRPYTANVSESTPAGSFINITSPVIVTDRDEGINAEIKISCYSGENHESDICETFQVTSEKISEGNYTASLSLLKMLDFETRPSYIVTIMAKDSATTNPLTAFASISVNVVDVQDQPPIFLNAPYSATMDENTPEGTSILRINAIDGDTGNPRPLVLSLENENMGHFKLEPIGDPTEGKAILLTTATLIDRESPEILQNGGVYTFNVKATELAGNELTEDFSITQVTIVVTDVDDHFPEFNQHLYEVSIPENLEAETPLPGLSIFVVDKDLGANSRYNLSLRNVMNANEVFAVSPTYGEERTPVVIKVVDPSKLDYDVEDESLRTLIFDIVASVQGLELALARVTVNLQDVNDNAPAFDQLSYQISVEENTAISTKIANITATDRDSADYGNVTYILKGFGSDYFYTDRLTGGIYVKKNLDYEKQTSYSLSIVAVDGGGLETNANLQINVIDLNDNSPEFESTEYTRTVREGASEFEPQFFVRATDRDGPTQGGSNVTYAIDSDNSISGNVFSIDEITGEIRFRRIAKSMDTERGEYELVVSAKDHGIPPLSNTTRVLVRVGISGNQRPVFKGHFRNTEKLPVVGPPSYRASIPENAKPGDNVTIVSASDPDGLDELLTYRIVGANDNFVIDEKSGLIKVSPQARLDRDSNPNDFQIIVNAVDAGFPIPETATTTVYVKIEDINDKPPKFSQTNYIAYISERSEIGSDVLQVIATDTDLDAKLEYKIKEPMRATSKAGVPVSQSSYNIKTLFKINKDTGMISVNGTLNHDLAAVVILTVQVTDLNAFLNKEHQVATADVTIYVQSFKDTNPVFKNKGWTSAKPVISIRIKEEMPIDSTVFTLQAEDPVLGRPINSFVITRPDSGGYFDLNDRTGEIMLRKRLDYENLTSNHLSMKVKANSNDGGRSSETELNITVINVNDNNPIFDQPEYKATIVENEKYPKKIISVHATDLDATLNDYDDKIGFNTVSYSLQGEHANLFQIHNISGEITIAPNQTIDRERTPLIKLKVKAVDAPGMPTDSKTGTANLFIDVLDINDNPPKFSQASFTAVIPENAAVDSFVTKVIATDPDDGPGGEIRYDFLNEGEVNGLLKLNPVTGEIRVLKPLTGKGRSDPYEMVVRAQDNGGQVPKQTSLYSDASLMLFIGDVSANDGIPYFIEPKIGQFANVSENATIGSPVFQVIASDPDSPSTPSGMLTYKIQENTLDASAFRIDPDTGLITTMILLDREEKDRYKIILEVSDNGEPRQSVTSVLNINILDIDDHKPRFDRDVDAEPLEMEVTEEEPTGTIVGNISAVDEDIGENGAIDYIFVDGNEEGYFEMLRTDENKAIIRTNKKIDRETINKFILTVKCFKYGLNPQDISRSDYTKEDLSEIQVLIKVLDIDDHLPAFLQKNPAIGVRINVPVDTAIATINAEDQDPDALPVVYSLENITFIPQFYKRYNISPNSYKELFTLNNQTAEIRTNGSLSDFVDGYFELLIKANNSHKVKRFSTNRVKVFVIRDKSLLRFVFSRPPADVRTAIPDFQQKVQAKLKPLKLELHVFDTQVLTKADHSLDFSATSSCFQLFKDGSALTLNEMTKVMDGENLKNQLSDIYREFDVSQVESCSVKRKYVAASLISSAGTWLVILSALIGVAAVVATCTIYCLAKKYKKRSKRIPIARVPPEPYGAAAPVFFSEPIYGPL</sequence>
<evidence type="ECO:0000256" key="4">
    <source>
        <dbReference type="ARBA" id="ARBA00022692"/>
    </source>
</evidence>
<keyword evidence="10 15" id="KW-0472">Membrane</keyword>
<evidence type="ECO:0000256" key="11">
    <source>
        <dbReference type="ARBA" id="ARBA00023157"/>
    </source>
</evidence>
<feature type="domain" description="Cadherin" evidence="16">
    <location>
        <begin position="1142"/>
        <end position="1255"/>
    </location>
</feature>
<dbReference type="GO" id="GO:0007156">
    <property type="term" value="P:homophilic cell adhesion via plasma membrane adhesion molecules"/>
    <property type="evidence" value="ECO:0007669"/>
    <property type="project" value="InterPro"/>
</dbReference>
<dbReference type="Gene3D" id="2.60.40.60">
    <property type="entry name" value="Cadherins"/>
    <property type="match status" value="14"/>
</dbReference>
<dbReference type="FunFam" id="2.60.40.60:FF:000118">
    <property type="entry name" value="protocadherin Fat 4"/>
    <property type="match status" value="1"/>
</dbReference>
<dbReference type="Proteomes" id="UP000594454">
    <property type="component" value="Chromosome 2"/>
</dbReference>
<dbReference type="OrthoDB" id="6491773at2759"/>
<dbReference type="FunFam" id="2.60.40.60:FF:000296">
    <property type="entry name" value="Cadherin 74A, isoform A"/>
    <property type="match status" value="1"/>
</dbReference>
<evidence type="ECO:0000256" key="1">
    <source>
        <dbReference type="ARBA" id="ARBA00004251"/>
    </source>
</evidence>
<feature type="domain" description="Cadherin" evidence="16">
    <location>
        <begin position="220"/>
        <end position="339"/>
    </location>
</feature>
<dbReference type="FunFam" id="2.60.40.60:FF:000098">
    <property type="entry name" value="cadherin-23 isoform X1"/>
    <property type="match status" value="1"/>
</dbReference>
<dbReference type="FunFam" id="2.60.40.60:FF:000316">
    <property type="entry name" value="Cadherin 74A, isoform A"/>
    <property type="match status" value="1"/>
</dbReference>
<dbReference type="GO" id="GO:0048589">
    <property type="term" value="P:developmental growth"/>
    <property type="evidence" value="ECO:0007669"/>
    <property type="project" value="UniProtKB-ARBA"/>
</dbReference>
<protein>
    <recommendedName>
        <fullName evidence="16">Cadherin domain-containing protein</fullName>
    </recommendedName>
</protein>
<evidence type="ECO:0000256" key="14">
    <source>
        <dbReference type="PROSITE-ProRule" id="PRU00043"/>
    </source>
</evidence>
<evidence type="ECO:0000256" key="15">
    <source>
        <dbReference type="SAM" id="Phobius"/>
    </source>
</evidence>
<keyword evidence="6" id="KW-0677">Repeat</keyword>
<dbReference type="InterPro" id="IPR050174">
    <property type="entry name" value="Protocadherin/Cadherin-CA"/>
</dbReference>
<evidence type="ECO:0000256" key="8">
    <source>
        <dbReference type="ARBA" id="ARBA00022889"/>
    </source>
</evidence>
<dbReference type="FunFam" id="2.60.40.60:FF:000266">
    <property type="entry name" value="Cadherin 23"/>
    <property type="match status" value="1"/>
</dbReference>